<name>A0A9D4QHH9_RHISA</name>
<dbReference type="GO" id="GO:0008483">
    <property type="term" value="F:transaminase activity"/>
    <property type="evidence" value="ECO:0007669"/>
    <property type="project" value="UniProtKB-KW"/>
</dbReference>
<comment type="caution">
    <text evidence="6">The sequence shown here is derived from an EMBL/GenBank/DDBJ whole genome shotgun (WGS) entry which is preliminary data.</text>
</comment>
<keyword evidence="5" id="KW-0663">Pyridoxal phosphate</keyword>
<keyword evidence="7" id="KW-1185">Reference proteome</keyword>
<evidence type="ECO:0000313" key="6">
    <source>
        <dbReference type="EMBL" id="KAH7982573.1"/>
    </source>
</evidence>
<comment type="subunit">
    <text evidence="2">Homodimer.</text>
</comment>
<dbReference type="InterPro" id="IPR015422">
    <property type="entry name" value="PyrdxlP-dep_Trfase_small"/>
</dbReference>
<dbReference type="Gene3D" id="3.40.640.10">
    <property type="entry name" value="Type I PLP-dependent aspartate aminotransferase-like (Major domain)"/>
    <property type="match status" value="1"/>
</dbReference>
<dbReference type="PANTHER" id="PTHR11751">
    <property type="entry name" value="ALANINE AMINOTRANSFERASE"/>
    <property type="match status" value="1"/>
</dbReference>
<reference evidence="6" key="1">
    <citation type="journal article" date="2020" name="Cell">
        <title>Large-Scale Comparative Analyses of Tick Genomes Elucidate Their Genetic Diversity and Vector Capacities.</title>
        <authorList>
            <consortium name="Tick Genome and Microbiome Consortium (TIGMIC)"/>
            <person name="Jia N."/>
            <person name="Wang J."/>
            <person name="Shi W."/>
            <person name="Du L."/>
            <person name="Sun Y."/>
            <person name="Zhan W."/>
            <person name="Jiang J.F."/>
            <person name="Wang Q."/>
            <person name="Zhang B."/>
            <person name="Ji P."/>
            <person name="Bell-Sakyi L."/>
            <person name="Cui X.M."/>
            <person name="Yuan T.T."/>
            <person name="Jiang B.G."/>
            <person name="Yang W.F."/>
            <person name="Lam T.T."/>
            <person name="Chang Q.C."/>
            <person name="Ding S.J."/>
            <person name="Wang X.J."/>
            <person name="Zhu J.G."/>
            <person name="Ruan X.D."/>
            <person name="Zhao L."/>
            <person name="Wei J.T."/>
            <person name="Ye R.Z."/>
            <person name="Que T.C."/>
            <person name="Du C.H."/>
            <person name="Zhou Y.H."/>
            <person name="Cheng J.X."/>
            <person name="Dai P.F."/>
            <person name="Guo W.B."/>
            <person name="Han X.H."/>
            <person name="Huang E.J."/>
            <person name="Li L.F."/>
            <person name="Wei W."/>
            <person name="Gao Y.C."/>
            <person name="Liu J.Z."/>
            <person name="Shao H.Z."/>
            <person name="Wang X."/>
            <person name="Wang C.C."/>
            <person name="Yang T.C."/>
            <person name="Huo Q.B."/>
            <person name="Li W."/>
            <person name="Chen H.Y."/>
            <person name="Chen S.E."/>
            <person name="Zhou L.G."/>
            <person name="Ni X.B."/>
            <person name="Tian J.H."/>
            <person name="Sheng Y."/>
            <person name="Liu T."/>
            <person name="Pan Y.S."/>
            <person name="Xia L.Y."/>
            <person name="Li J."/>
            <person name="Zhao F."/>
            <person name="Cao W.C."/>
        </authorList>
    </citation>
    <scope>NUCLEOTIDE SEQUENCE</scope>
    <source>
        <strain evidence="6">Rsan-2018</strain>
    </source>
</reference>
<evidence type="ECO:0000256" key="1">
    <source>
        <dbReference type="ARBA" id="ARBA00001933"/>
    </source>
</evidence>
<evidence type="ECO:0000313" key="7">
    <source>
        <dbReference type="Proteomes" id="UP000821837"/>
    </source>
</evidence>
<keyword evidence="4" id="KW-0808">Transferase</keyword>
<protein>
    <recommendedName>
        <fullName evidence="8">Alanine aminotransferase</fullName>
    </recommendedName>
</protein>
<organism evidence="6 7">
    <name type="scientific">Rhipicephalus sanguineus</name>
    <name type="common">Brown dog tick</name>
    <name type="synonym">Ixodes sanguineus</name>
    <dbReference type="NCBI Taxonomy" id="34632"/>
    <lineage>
        <taxon>Eukaryota</taxon>
        <taxon>Metazoa</taxon>
        <taxon>Ecdysozoa</taxon>
        <taxon>Arthropoda</taxon>
        <taxon>Chelicerata</taxon>
        <taxon>Arachnida</taxon>
        <taxon>Acari</taxon>
        <taxon>Parasitiformes</taxon>
        <taxon>Ixodida</taxon>
        <taxon>Ixodoidea</taxon>
        <taxon>Ixodidae</taxon>
        <taxon>Rhipicephalinae</taxon>
        <taxon>Rhipicephalus</taxon>
        <taxon>Rhipicephalus</taxon>
    </lineage>
</organism>
<evidence type="ECO:0000256" key="3">
    <source>
        <dbReference type="ARBA" id="ARBA00022576"/>
    </source>
</evidence>
<evidence type="ECO:0008006" key="8">
    <source>
        <dbReference type="Google" id="ProtNLM"/>
    </source>
</evidence>
<keyword evidence="3" id="KW-0032">Aminotransferase</keyword>
<reference evidence="6" key="2">
    <citation type="submission" date="2021-09" db="EMBL/GenBank/DDBJ databases">
        <authorList>
            <person name="Jia N."/>
            <person name="Wang J."/>
            <person name="Shi W."/>
            <person name="Du L."/>
            <person name="Sun Y."/>
            <person name="Zhan W."/>
            <person name="Jiang J."/>
            <person name="Wang Q."/>
            <person name="Zhang B."/>
            <person name="Ji P."/>
            <person name="Sakyi L.B."/>
            <person name="Cui X."/>
            <person name="Yuan T."/>
            <person name="Jiang B."/>
            <person name="Yang W."/>
            <person name="Lam T.T.-Y."/>
            <person name="Chang Q."/>
            <person name="Ding S."/>
            <person name="Wang X."/>
            <person name="Zhu J."/>
            <person name="Ruan X."/>
            <person name="Zhao L."/>
            <person name="Wei J."/>
            <person name="Que T."/>
            <person name="Du C."/>
            <person name="Cheng J."/>
            <person name="Dai P."/>
            <person name="Han X."/>
            <person name="Huang E."/>
            <person name="Gao Y."/>
            <person name="Liu J."/>
            <person name="Shao H."/>
            <person name="Ye R."/>
            <person name="Li L."/>
            <person name="Wei W."/>
            <person name="Wang X."/>
            <person name="Wang C."/>
            <person name="Huo Q."/>
            <person name="Li W."/>
            <person name="Guo W."/>
            <person name="Chen H."/>
            <person name="Chen S."/>
            <person name="Zhou L."/>
            <person name="Zhou L."/>
            <person name="Ni X."/>
            <person name="Tian J."/>
            <person name="Zhou Y."/>
            <person name="Sheng Y."/>
            <person name="Liu T."/>
            <person name="Pan Y."/>
            <person name="Xia L."/>
            <person name="Li J."/>
            <person name="Zhao F."/>
            <person name="Cao W."/>
        </authorList>
    </citation>
    <scope>NUCLEOTIDE SEQUENCE</scope>
    <source>
        <strain evidence="6">Rsan-2018</strain>
        <tissue evidence="6">Larvae</tissue>
    </source>
</reference>
<dbReference type="PANTHER" id="PTHR11751:SF29">
    <property type="entry name" value="ALANINE TRANSAMINASE"/>
    <property type="match status" value="1"/>
</dbReference>
<dbReference type="Proteomes" id="UP000821837">
    <property type="component" value="Chromosome 1"/>
</dbReference>
<evidence type="ECO:0000256" key="4">
    <source>
        <dbReference type="ARBA" id="ARBA00022679"/>
    </source>
</evidence>
<proteinExistence type="predicted"/>
<sequence>MNSMGTPYSRTQLVAFNSISKGFAAEPGLQAGYFEAVNLDSVDQANLEHAMMESLPPMLSQVALDCLVKPPCPGGASYELYSQLAEERLNAIVGIHCSPVQGSMAAYPRMTIPAKAIEEAQRRKMEADVFYAEELLRRKGVCVTPSSAFGRLPGKFHMRITILPPKDKLLEMFDRLECFQKELMAEYS</sequence>
<gene>
    <name evidence="6" type="ORF">HPB52_005762</name>
</gene>
<evidence type="ECO:0000256" key="5">
    <source>
        <dbReference type="ARBA" id="ARBA00022898"/>
    </source>
</evidence>
<dbReference type="InterPro" id="IPR015424">
    <property type="entry name" value="PyrdxlP-dep_Trfase"/>
</dbReference>
<accession>A0A9D4QHH9</accession>
<dbReference type="AlphaFoldDB" id="A0A9D4QHH9"/>
<dbReference type="EMBL" id="JABSTV010001245">
    <property type="protein sequence ID" value="KAH7982573.1"/>
    <property type="molecule type" value="Genomic_DNA"/>
</dbReference>
<evidence type="ECO:0000256" key="2">
    <source>
        <dbReference type="ARBA" id="ARBA00011738"/>
    </source>
</evidence>
<dbReference type="Gene3D" id="3.90.1150.10">
    <property type="entry name" value="Aspartate Aminotransferase, domain 1"/>
    <property type="match status" value="1"/>
</dbReference>
<dbReference type="SUPFAM" id="SSF53383">
    <property type="entry name" value="PLP-dependent transferases"/>
    <property type="match status" value="1"/>
</dbReference>
<dbReference type="InterPro" id="IPR015421">
    <property type="entry name" value="PyrdxlP-dep_Trfase_major"/>
</dbReference>
<dbReference type="VEuPathDB" id="VectorBase:RSAN_045793"/>
<dbReference type="InterPro" id="IPR045088">
    <property type="entry name" value="ALAT1/2-like"/>
</dbReference>
<comment type="cofactor">
    <cofactor evidence="1">
        <name>pyridoxal 5'-phosphate</name>
        <dbReference type="ChEBI" id="CHEBI:597326"/>
    </cofactor>
</comment>